<dbReference type="EMBL" id="BMWW01000001">
    <property type="protein sequence ID" value="GGY76818.1"/>
    <property type="molecule type" value="Genomic_DNA"/>
</dbReference>
<evidence type="ECO:0000313" key="16">
    <source>
        <dbReference type="Proteomes" id="UP000294359"/>
    </source>
</evidence>
<gene>
    <name evidence="14" type="primary">aph</name>
    <name evidence="15" type="ORF">E1742_08700</name>
    <name evidence="14" type="ORF">GCM10007388_06970</name>
</gene>
<evidence type="ECO:0000256" key="8">
    <source>
        <dbReference type="ARBA" id="ARBA00023251"/>
    </source>
</evidence>
<dbReference type="RefSeq" id="WP_134384507.1">
    <property type="nucleotide sequence ID" value="NZ_BMWW01000001.1"/>
</dbReference>
<keyword evidence="6 10" id="KW-0418">Kinase</keyword>
<dbReference type="EC" id="2.7.1.95" evidence="2"/>
<dbReference type="InterPro" id="IPR051678">
    <property type="entry name" value="AGP_Transferase"/>
</dbReference>
<evidence type="ECO:0000256" key="12">
    <source>
        <dbReference type="PIRSR" id="PIRSR000706-2"/>
    </source>
</evidence>
<evidence type="ECO:0000313" key="14">
    <source>
        <dbReference type="EMBL" id="GGY76818.1"/>
    </source>
</evidence>
<evidence type="ECO:0000256" key="4">
    <source>
        <dbReference type="ARBA" id="ARBA00022679"/>
    </source>
</evidence>
<dbReference type="Pfam" id="PF01636">
    <property type="entry name" value="APH"/>
    <property type="match status" value="1"/>
</dbReference>
<dbReference type="GO" id="GO:0046677">
    <property type="term" value="P:response to antibiotic"/>
    <property type="evidence" value="ECO:0007669"/>
    <property type="project" value="UniProtKB-KW"/>
</dbReference>
<evidence type="ECO:0000256" key="10">
    <source>
        <dbReference type="PIRNR" id="PIRNR000706"/>
    </source>
</evidence>
<evidence type="ECO:0000259" key="13">
    <source>
        <dbReference type="Pfam" id="PF01636"/>
    </source>
</evidence>
<dbReference type="SUPFAM" id="SSF56112">
    <property type="entry name" value="Protein kinase-like (PK-like)"/>
    <property type="match status" value="1"/>
</dbReference>
<feature type="active site" description="Proton acceptor" evidence="11">
    <location>
        <position position="187"/>
    </location>
</feature>
<dbReference type="PIRSF" id="PIRSF000706">
    <property type="entry name" value="Kanamycin_kin"/>
    <property type="match status" value="1"/>
</dbReference>
<dbReference type="InterPro" id="IPR002575">
    <property type="entry name" value="Aminoglycoside_PTrfase"/>
</dbReference>
<dbReference type="GO" id="GO:0008910">
    <property type="term" value="F:kanamycin kinase activity"/>
    <property type="evidence" value="ECO:0007669"/>
    <property type="project" value="UniProtKB-EC"/>
</dbReference>
<dbReference type="Gene3D" id="3.90.1200.10">
    <property type="match status" value="1"/>
</dbReference>
<keyword evidence="5 10" id="KW-0547">Nucleotide-binding</keyword>
<reference evidence="14" key="1">
    <citation type="journal article" date="2014" name="Int. J. Syst. Evol. Microbiol.">
        <title>Complete genome sequence of Corynebacterium casei LMG S-19264T (=DSM 44701T), isolated from a smear-ripened cheese.</title>
        <authorList>
            <consortium name="US DOE Joint Genome Institute (JGI-PGF)"/>
            <person name="Walter F."/>
            <person name="Albersmeier A."/>
            <person name="Kalinowski J."/>
            <person name="Ruckert C."/>
        </authorList>
    </citation>
    <scope>NUCLEOTIDE SEQUENCE</scope>
    <source>
        <strain evidence="14">KCTC 12344</strain>
    </source>
</reference>
<feature type="domain" description="Aminoglycoside phosphotransferase" evidence="13">
    <location>
        <begin position="25"/>
        <end position="247"/>
    </location>
</feature>
<reference evidence="14" key="3">
    <citation type="submission" date="2022-12" db="EMBL/GenBank/DDBJ databases">
        <authorList>
            <person name="Sun Q."/>
            <person name="Kim S."/>
        </authorList>
    </citation>
    <scope>NUCLEOTIDE SEQUENCE</scope>
    <source>
        <strain evidence="14">KCTC 12344</strain>
    </source>
</reference>
<evidence type="ECO:0000256" key="7">
    <source>
        <dbReference type="ARBA" id="ARBA00022840"/>
    </source>
</evidence>
<reference evidence="15 16" key="2">
    <citation type="submission" date="2019-03" db="EMBL/GenBank/DDBJ databases">
        <title>Draft Genome Sequences of Six Type Strains of the Genus Massilia.</title>
        <authorList>
            <person name="Miess H."/>
            <person name="Frediansyhah A."/>
            <person name="Gross H."/>
        </authorList>
    </citation>
    <scope>NUCLEOTIDE SEQUENCE [LARGE SCALE GENOMIC DNA]</scope>
    <source>
        <strain evidence="15 16">DSM 17505</strain>
    </source>
</reference>
<keyword evidence="7 10" id="KW-0067">ATP-binding</keyword>
<dbReference type="PANTHER" id="PTHR21310">
    <property type="entry name" value="AMINOGLYCOSIDE PHOSPHOTRANSFERASE-RELATED-RELATED"/>
    <property type="match status" value="1"/>
</dbReference>
<dbReference type="InterPro" id="IPR024165">
    <property type="entry name" value="Kan/Strep_kinase"/>
</dbReference>
<evidence type="ECO:0000256" key="2">
    <source>
        <dbReference type="ARBA" id="ARBA00012193"/>
    </source>
</evidence>
<dbReference type="PANTHER" id="PTHR21310:SF41">
    <property type="entry name" value="3'-PHOSPHOTRANSFERASE, PUTATIVE-RELATED"/>
    <property type="match status" value="1"/>
</dbReference>
<keyword evidence="12" id="KW-0479">Metal-binding</keyword>
<comment type="catalytic activity">
    <reaction evidence="9">
        <text>kanamycin A + ATP = kanamycin 3'-phosphate + ADP + H(+)</text>
        <dbReference type="Rhea" id="RHEA:24256"/>
        <dbReference type="ChEBI" id="CHEBI:15378"/>
        <dbReference type="ChEBI" id="CHEBI:30616"/>
        <dbReference type="ChEBI" id="CHEBI:57909"/>
        <dbReference type="ChEBI" id="CHEBI:58214"/>
        <dbReference type="ChEBI" id="CHEBI:456216"/>
        <dbReference type="EC" id="2.7.1.95"/>
    </reaction>
</comment>
<keyword evidence="8 10" id="KW-0046">Antibiotic resistance</keyword>
<name>A0A4P7BDS1_9BURK</name>
<evidence type="ECO:0000256" key="9">
    <source>
        <dbReference type="ARBA" id="ARBA00048925"/>
    </source>
</evidence>
<dbReference type="GO" id="GO:0005524">
    <property type="term" value="F:ATP binding"/>
    <property type="evidence" value="ECO:0007669"/>
    <property type="project" value="UniProtKB-KW"/>
</dbReference>
<keyword evidence="16" id="KW-1185">Reference proteome</keyword>
<evidence type="ECO:0000256" key="11">
    <source>
        <dbReference type="PIRSR" id="PIRSR000706-1"/>
    </source>
</evidence>
<evidence type="ECO:0000256" key="3">
    <source>
        <dbReference type="ARBA" id="ARBA00017903"/>
    </source>
</evidence>
<dbReference type="NCBIfam" id="NF033068">
    <property type="entry name" value="APH_3p"/>
    <property type="match status" value="1"/>
</dbReference>
<keyword evidence="4 10" id="KW-0808">Transferase</keyword>
<dbReference type="InterPro" id="IPR011009">
    <property type="entry name" value="Kinase-like_dom_sf"/>
</dbReference>
<dbReference type="Proteomes" id="UP000619512">
    <property type="component" value="Unassembled WGS sequence"/>
</dbReference>
<evidence type="ECO:0000256" key="1">
    <source>
        <dbReference type="ARBA" id="ARBA00006219"/>
    </source>
</evidence>
<accession>A0A4P7BDS1</accession>
<organism evidence="14 17">
    <name type="scientific">Pseudoduganella plicata</name>
    <dbReference type="NCBI Taxonomy" id="321984"/>
    <lineage>
        <taxon>Bacteria</taxon>
        <taxon>Pseudomonadati</taxon>
        <taxon>Pseudomonadota</taxon>
        <taxon>Betaproteobacteria</taxon>
        <taxon>Burkholderiales</taxon>
        <taxon>Oxalobacteraceae</taxon>
        <taxon>Telluria group</taxon>
        <taxon>Pseudoduganella</taxon>
    </lineage>
</organism>
<dbReference type="AlphaFoldDB" id="A0A4P7BDS1"/>
<sequence length="264" mass="28371">MDSSVDMLPGPWRERLQGFTIVTQSGGCSAAAVYRLESAAGGAPRFFIKTEPADVLAELADEAARLRWVAAAGIPCPPVLDMTTVDGLHWLLLGAVPGANLTDVPPEQSVAVLADALRRLHVLDPRDCPFDHRASGRIERALARLAAGLVDEDDFDDDNAGRTAGELAALLAARKPRDEDLVVTHGDACLPNVLASGGVFAGFIDCGRLGVGDRHQDLVLAVRDIAEELGEQWIAPFLQRYFAPEPIGFDAGRAAFYRLLDEFF</sequence>
<dbReference type="EMBL" id="CP038026">
    <property type="protein sequence ID" value="QBQ36222.1"/>
    <property type="molecule type" value="Genomic_DNA"/>
</dbReference>
<keyword evidence="12" id="KW-0460">Magnesium</keyword>
<feature type="binding site" evidence="12">
    <location>
        <position position="192"/>
    </location>
    <ligand>
        <name>Mg(2+)</name>
        <dbReference type="ChEBI" id="CHEBI:18420"/>
    </ligand>
</feature>
<evidence type="ECO:0000313" key="17">
    <source>
        <dbReference type="Proteomes" id="UP000619512"/>
    </source>
</evidence>
<dbReference type="OrthoDB" id="3806873at2"/>
<dbReference type="Proteomes" id="UP000294359">
    <property type="component" value="Chromosome"/>
</dbReference>
<evidence type="ECO:0000256" key="5">
    <source>
        <dbReference type="ARBA" id="ARBA00022741"/>
    </source>
</evidence>
<feature type="binding site" evidence="12">
    <location>
        <position position="205"/>
    </location>
    <ligand>
        <name>Mg(2+)</name>
        <dbReference type="ChEBI" id="CHEBI:18420"/>
    </ligand>
</feature>
<dbReference type="CDD" id="cd05150">
    <property type="entry name" value="APH"/>
    <property type="match status" value="1"/>
</dbReference>
<evidence type="ECO:0000313" key="15">
    <source>
        <dbReference type="EMBL" id="QBQ36222.1"/>
    </source>
</evidence>
<comment type="similarity">
    <text evidence="1 10">Belongs to the aminoglycoside phosphotransferase family.</text>
</comment>
<dbReference type="Gene3D" id="3.30.200.20">
    <property type="entry name" value="Phosphorylase Kinase, domain 1"/>
    <property type="match status" value="1"/>
</dbReference>
<proteinExistence type="inferred from homology"/>
<evidence type="ECO:0000256" key="6">
    <source>
        <dbReference type="ARBA" id="ARBA00022777"/>
    </source>
</evidence>
<dbReference type="GO" id="GO:0046872">
    <property type="term" value="F:metal ion binding"/>
    <property type="evidence" value="ECO:0007669"/>
    <property type="project" value="UniProtKB-KW"/>
</dbReference>
<protein>
    <recommendedName>
        <fullName evidence="3">Aminoglycoside 3'-phosphotransferase</fullName>
        <ecNumber evidence="2">2.7.1.95</ecNumber>
    </recommendedName>
</protein>